<evidence type="ECO:0000259" key="12">
    <source>
        <dbReference type="Pfam" id="PF00768"/>
    </source>
</evidence>
<evidence type="ECO:0000256" key="11">
    <source>
        <dbReference type="SAM" id="SignalP"/>
    </source>
</evidence>
<feature type="chain" id="PRO_5039224562" evidence="11">
    <location>
        <begin position="28"/>
        <end position="373"/>
    </location>
</feature>
<keyword evidence="10" id="KW-0812">Transmembrane</keyword>
<gene>
    <name evidence="13" type="ORF">EDD29_7850</name>
</gene>
<dbReference type="InterPro" id="IPR001967">
    <property type="entry name" value="Peptidase_S11_N"/>
</dbReference>
<dbReference type="GO" id="GO:0008360">
    <property type="term" value="P:regulation of cell shape"/>
    <property type="evidence" value="ECO:0007669"/>
    <property type="project" value="UniProtKB-KW"/>
</dbReference>
<evidence type="ECO:0000256" key="6">
    <source>
        <dbReference type="ARBA" id="ARBA00023316"/>
    </source>
</evidence>
<dbReference type="InterPro" id="IPR012338">
    <property type="entry name" value="Beta-lactam/transpept-like"/>
</dbReference>
<dbReference type="GO" id="GO:0071555">
    <property type="term" value="P:cell wall organization"/>
    <property type="evidence" value="ECO:0007669"/>
    <property type="project" value="UniProtKB-KW"/>
</dbReference>
<keyword evidence="13" id="KW-0645">Protease</keyword>
<dbReference type="SUPFAM" id="SSF56601">
    <property type="entry name" value="beta-lactamase/transpeptidase-like"/>
    <property type="match status" value="1"/>
</dbReference>
<keyword evidence="5" id="KW-0573">Peptidoglycan synthesis</keyword>
<dbReference type="GO" id="GO:0009002">
    <property type="term" value="F:serine-type D-Ala-D-Ala carboxypeptidase activity"/>
    <property type="evidence" value="ECO:0007669"/>
    <property type="project" value="InterPro"/>
</dbReference>
<keyword evidence="10" id="KW-1133">Transmembrane helix</keyword>
<dbReference type="PANTHER" id="PTHR21581:SF33">
    <property type="entry name" value="D-ALANYL-D-ALANINE CARBOXYPEPTIDASE DACB"/>
    <property type="match status" value="1"/>
</dbReference>
<evidence type="ECO:0000256" key="7">
    <source>
        <dbReference type="PIRSR" id="PIRSR618044-1"/>
    </source>
</evidence>
<keyword evidence="14" id="KW-1185">Reference proteome</keyword>
<comment type="similarity">
    <text evidence="1 9">Belongs to the peptidase S11 family.</text>
</comment>
<keyword evidence="10" id="KW-0472">Membrane</keyword>
<keyword evidence="4" id="KW-0133">Cell shape</keyword>
<accession>A0A3N1D9C2</accession>
<feature type="binding site" evidence="8">
    <location>
        <position position="252"/>
    </location>
    <ligand>
        <name>substrate</name>
    </ligand>
</feature>
<reference evidence="13 14" key="1">
    <citation type="submission" date="2018-11" db="EMBL/GenBank/DDBJ databases">
        <title>Sequencing the genomes of 1000 actinobacteria strains.</title>
        <authorList>
            <person name="Klenk H.-P."/>
        </authorList>
    </citation>
    <scope>NUCLEOTIDE SEQUENCE [LARGE SCALE GENOMIC DNA]</scope>
    <source>
        <strain evidence="13 14">DSM 44254</strain>
    </source>
</reference>
<evidence type="ECO:0000256" key="2">
    <source>
        <dbReference type="ARBA" id="ARBA00022729"/>
    </source>
</evidence>
<dbReference type="AlphaFoldDB" id="A0A3N1D9C2"/>
<dbReference type="InterPro" id="IPR018044">
    <property type="entry name" value="Peptidase_S11"/>
</dbReference>
<evidence type="ECO:0000313" key="13">
    <source>
        <dbReference type="EMBL" id="ROO90134.1"/>
    </source>
</evidence>
<feature type="domain" description="Peptidase S11 D-alanyl-D-alanine carboxypeptidase A N-terminal" evidence="12">
    <location>
        <begin position="38"/>
        <end position="282"/>
    </location>
</feature>
<dbReference type="Gene3D" id="3.40.710.10">
    <property type="entry name" value="DD-peptidase/beta-lactamase superfamily"/>
    <property type="match status" value="1"/>
</dbReference>
<evidence type="ECO:0000256" key="1">
    <source>
        <dbReference type="ARBA" id="ARBA00007164"/>
    </source>
</evidence>
<feature type="transmembrane region" description="Helical" evidence="10">
    <location>
        <begin position="341"/>
        <end position="360"/>
    </location>
</feature>
<dbReference type="RefSeq" id="WP_123669128.1">
    <property type="nucleotide sequence ID" value="NZ_RJKE01000001.1"/>
</dbReference>
<dbReference type="Proteomes" id="UP000272400">
    <property type="component" value="Unassembled WGS sequence"/>
</dbReference>
<evidence type="ECO:0000256" key="9">
    <source>
        <dbReference type="RuleBase" id="RU004016"/>
    </source>
</evidence>
<comment type="caution">
    <text evidence="13">The sequence shown here is derived from an EMBL/GenBank/DDBJ whole genome shotgun (WGS) entry which is preliminary data.</text>
</comment>
<dbReference type="GO" id="GO:0009252">
    <property type="term" value="P:peptidoglycan biosynthetic process"/>
    <property type="evidence" value="ECO:0007669"/>
    <property type="project" value="UniProtKB-KW"/>
</dbReference>
<dbReference type="EMBL" id="RJKE01000001">
    <property type="protein sequence ID" value="ROO90134.1"/>
    <property type="molecule type" value="Genomic_DNA"/>
</dbReference>
<keyword evidence="13" id="KW-0121">Carboxypeptidase</keyword>
<evidence type="ECO:0000313" key="14">
    <source>
        <dbReference type="Proteomes" id="UP000272400"/>
    </source>
</evidence>
<sequence length="373" mass="39184">MGLPLRAASALVTACMVALLTPGTAVSAAAPRLPGQLKKIKARSWIVADAETGEVLAAKNPHLHLLPASTQKVLTAVTLIPLLGADAEIRPTEETCYPEGTKVGMTPKLTYKAADLFRALLMVSANDAAMSLTVPQGGMKPTLDLMNAEAKRLGANDTLAGSPNGLDVDLGLNVKTQHTTSYDLAVILRQGLTLPDFVSYAQTNDATFPALREVKDKKTKKKKTKKYKMPIYSHIRMLPTQSAAYDGFVAGKNGYTNAAKQTFVGAAERDGHKIIIALMAADSLWDNAKALFDYGFANAGKVQAVESLPAPPGTEPTALADPGATNAAAPVPAQRKASVNLVLAGVGGGFVVAGGAILLVRRRRRPAIEAPDE</sequence>
<dbReference type="OrthoDB" id="3663940at2"/>
<dbReference type="Pfam" id="PF00768">
    <property type="entry name" value="Peptidase_S11"/>
    <property type="match status" value="1"/>
</dbReference>
<feature type="active site" description="Proton acceptor" evidence="7">
    <location>
        <position position="72"/>
    </location>
</feature>
<feature type="signal peptide" evidence="11">
    <location>
        <begin position="1"/>
        <end position="27"/>
    </location>
</feature>
<feature type="active site" description="Acyl-ester intermediate" evidence="7">
    <location>
        <position position="69"/>
    </location>
</feature>
<dbReference type="GO" id="GO:0006508">
    <property type="term" value="P:proteolysis"/>
    <property type="evidence" value="ECO:0007669"/>
    <property type="project" value="InterPro"/>
</dbReference>
<organism evidence="13 14">
    <name type="scientific">Actinocorallia herbida</name>
    <dbReference type="NCBI Taxonomy" id="58109"/>
    <lineage>
        <taxon>Bacteria</taxon>
        <taxon>Bacillati</taxon>
        <taxon>Actinomycetota</taxon>
        <taxon>Actinomycetes</taxon>
        <taxon>Streptosporangiales</taxon>
        <taxon>Thermomonosporaceae</taxon>
        <taxon>Actinocorallia</taxon>
    </lineage>
</organism>
<evidence type="ECO:0000256" key="3">
    <source>
        <dbReference type="ARBA" id="ARBA00022801"/>
    </source>
</evidence>
<evidence type="ECO:0000256" key="4">
    <source>
        <dbReference type="ARBA" id="ARBA00022960"/>
    </source>
</evidence>
<keyword evidence="2 11" id="KW-0732">Signal</keyword>
<feature type="active site" evidence="7">
    <location>
        <position position="124"/>
    </location>
</feature>
<dbReference type="PRINTS" id="PR00725">
    <property type="entry name" value="DADACBPTASE1"/>
</dbReference>
<evidence type="ECO:0000256" key="10">
    <source>
        <dbReference type="SAM" id="Phobius"/>
    </source>
</evidence>
<proteinExistence type="inferred from homology"/>
<name>A0A3N1D9C2_9ACTN</name>
<keyword evidence="3" id="KW-0378">Hydrolase</keyword>
<evidence type="ECO:0000256" key="8">
    <source>
        <dbReference type="PIRSR" id="PIRSR618044-2"/>
    </source>
</evidence>
<keyword evidence="6" id="KW-0961">Cell wall biogenesis/degradation</keyword>
<protein>
    <submittedName>
        <fullName evidence="13">D-alanyl-D-alanine carboxypeptidase (Penicillin-binding protein 5/6)</fullName>
    </submittedName>
</protein>
<dbReference type="PANTHER" id="PTHR21581">
    <property type="entry name" value="D-ALANYL-D-ALANINE CARBOXYPEPTIDASE"/>
    <property type="match status" value="1"/>
</dbReference>
<evidence type="ECO:0000256" key="5">
    <source>
        <dbReference type="ARBA" id="ARBA00022984"/>
    </source>
</evidence>